<feature type="compositionally biased region" description="Low complexity" evidence="1">
    <location>
        <begin position="192"/>
        <end position="210"/>
    </location>
</feature>
<feature type="compositionally biased region" description="Pro residues" evidence="1">
    <location>
        <begin position="354"/>
        <end position="368"/>
    </location>
</feature>
<protein>
    <submittedName>
        <fullName evidence="2">Uncharacterized protein</fullName>
    </submittedName>
</protein>
<proteinExistence type="predicted"/>
<feature type="compositionally biased region" description="Basic and acidic residues" evidence="1">
    <location>
        <begin position="797"/>
        <end position="808"/>
    </location>
</feature>
<feature type="compositionally biased region" description="Low complexity" evidence="1">
    <location>
        <begin position="470"/>
        <end position="482"/>
    </location>
</feature>
<evidence type="ECO:0000313" key="2">
    <source>
        <dbReference type="EMBL" id="KAL1598700.1"/>
    </source>
</evidence>
<name>A0ABR3R2N9_9PLEO</name>
<feature type="compositionally biased region" description="Low complexity" evidence="1">
    <location>
        <begin position="390"/>
        <end position="412"/>
    </location>
</feature>
<dbReference type="EMBL" id="JAKJXO020000011">
    <property type="protein sequence ID" value="KAL1598700.1"/>
    <property type="molecule type" value="Genomic_DNA"/>
</dbReference>
<reference evidence="2 3" key="1">
    <citation type="submission" date="2024-02" db="EMBL/GenBank/DDBJ databases">
        <title>De novo assembly and annotation of 12 fungi associated with fruit tree decline syndrome in Ontario, Canada.</title>
        <authorList>
            <person name="Sulman M."/>
            <person name="Ellouze W."/>
            <person name="Ilyukhin E."/>
        </authorList>
    </citation>
    <scope>NUCLEOTIDE SEQUENCE [LARGE SCALE GENOMIC DNA]</scope>
    <source>
        <strain evidence="2 3">M42-189</strain>
    </source>
</reference>
<accession>A0ABR3R2N9</accession>
<feature type="compositionally biased region" description="Basic and acidic residues" evidence="1">
    <location>
        <begin position="832"/>
        <end position="841"/>
    </location>
</feature>
<feature type="compositionally biased region" description="Polar residues" evidence="1">
    <location>
        <begin position="413"/>
        <end position="447"/>
    </location>
</feature>
<feature type="compositionally biased region" description="Low complexity" evidence="1">
    <location>
        <begin position="19"/>
        <end position="46"/>
    </location>
</feature>
<dbReference type="Proteomes" id="UP001521785">
    <property type="component" value="Unassembled WGS sequence"/>
</dbReference>
<feature type="region of interest" description="Disordered" evidence="1">
    <location>
        <begin position="793"/>
        <end position="890"/>
    </location>
</feature>
<feature type="compositionally biased region" description="Basic residues" evidence="1">
    <location>
        <begin position="117"/>
        <end position="126"/>
    </location>
</feature>
<feature type="region of interest" description="Disordered" evidence="1">
    <location>
        <begin position="1"/>
        <end position="489"/>
    </location>
</feature>
<organism evidence="2 3">
    <name type="scientific">Paraconiothyrium brasiliense</name>
    <dbReference type="NCBI Taxonomy" id="300254"/>
    <lineage>
        <taxon>Eukaryota</taxon>
        <taxon>Fungi</taxon>
        <taxon>Dikarya</taxon>
        <taxon>Ascomycota</taxon>
        <taxon>Pezizomycotina</taxon>
        <taxon>Dothideomycetes</taxon>
        <taxon>Pleosporomycetidae</taxon>
        <taxon>Pleosporales</taxon>
        <taxon>Massarineae</taxon>
        <taxon>Didymosphaeriaceae</taxon>
        <taxon>Paraconiothyrium</taxon>
    </lineage>
</organism>
<feature type="compositionally biased region" description="Low complexity" evidence="1">
    <location>
        <begin position="369"/>
        <end position="380"/>
    </location>
</feature>
<keyword evidence="3" id="KW-1185">Reference proteome</keyword>
<feature type="region of interest" description="Disordered" evidence="1">
    <location>
        <begin position="501"/>
        <end position="530"/>
    </location>
</feature>
<sequence length="914" mass="101404">MNPLAVNETGASRFPPPDQLAQQQQLPAGVAQPAYRQQQQQPFPQRTTSHRHSSGIALDQQTLQQLQGGPQPPHGYDQQPRRGSYQPQSSYAPEPKKQGLRSRLGLTSHKEEDRSKASKVGRRVSVRKSDPRELEYRQQEENRLRAAQWNQRHGQHGSNPHLAPSDEHDEDDLDPFLQQEDEPPRAPPKDAPYQGHPQQPPQQYSPNPHQEQYNRPPLARVSTEGSYHAQGGVDHYSPEHQGLQPQQHPPSYQNYQQAPGQHPPNPNDYQAYPPPQNAPSPLVGNAQVHPQQQQNYYQYQAQQAAQHAQQQSLQGPPEPQVQNPRYSQQSQHSPQQPQPHQGQDFQQLQHGRSPPQPQGEPNAPPPSQQVPQIVQGGQPIDGQHSQQLRPPSSHASLAPPSPLQSQPPTLQAYDQQGQPSPSTDPHSQSVTPPQQDNMPPANSGQRNTLRKVNDGGQQQAPPSRESSLLQQNSTQGQAQGQTPVSPGIQTFGANVVPIASQGQPYRGEKGQNPQSGEMGRATPPPRAAADMSDDEIAQLIKDHDVLREKYQKVKRYFFEQQTQVHQLQNTLANQRLSLSRTSWDDSEYATRFNRLDGLIAQLSFAIRKDWKAIPPWLQPVVNKTAVETGKQEMTAVGRAFISQWLVENIFDKYFHPDLETGLSTQLKTIQLNIRKYAATCHTTEDEDALNAKVINWRLATLEGLADQLKAAQNGPNRATLTETLNEKLIGSIQMYLNDPAPPDLNGGVPMIIELAISVAQHLPLESREVQIEYFYPGQGLVSEFMKMESGIPALTDPIREPDEADRASLRSVASKVDDNASVGEPEQSNQHPTKEPADKKRSMFGFGGSKKPSQSPATLGKRESSLGHQPNPSQQSLSLPSKDDAPQPRVRLSVGVAVQIRGKSILIKAPVYST</sequence>
<gene>
    <name evidence="2" type="ORF">SLS60_007840</name>
</gene>
<evidence type="ECO:0000256" key="1">
    <source>
        <dbReference type="SAM" id="MobiDB-lite"/>
    </source>
</evidence>
<dbReference type="PANTHER" id="PTHR48139:SF1">
    <property type="entry name" value="FIBROUS SHEATH CABYR-BINDING PROTEIN"/>
    <property type="match status" value="1"/>
</dbReference>
<dbReference type="PANTHER" id="PTHR48139">
    <property type="entry name" value="SI:DKEY-56M19.5"/>
    <property type="match status" value="1"/>
</dbReference>
<evidence type="ECO:0000313" key="3">
    <source>
        <dbReference type="Proteomes" id="UP001521785"/>
    </source>
</evidence>
<feature type="compositionally biased region" description="Pro residues" evidence="1">
    <location>
        <begin position="261"/>
        <end position="278"/>
    </location>
</feature>
<feature type="compositionally biased region" description="Low complexity" evidence="1">
    <location>
        <begin position="291"/>
        <end position="311"/>
    </location>
</feature>
<feature type="compositionally biased region" description="Low complexity" evidence="1">
    <location>
        <begin position="58"/>
        <end position="69"/>
    </location>
</feature>
<feature type="compositionally biased region" description="Basic and acidic residues" evidence="1">
    <location>
        <begin position="127"/>
        <end position="144"/>
    </location>
</feature>
<feature type="compositionally biased region" description="Polar residues" evidence="1">
    <location>
        <begin position="148"/>
        <end position="158"/>
    </location>
</feature>
<feature type="compositionally biased region" description="Polar residues" evidence="1">
    <location>
        <begin position="455"/>
        <end position="469"/>
    </location>
</feature>
<comment type="caution">
    <text evidence="2">The sequence shown here is derived from an EMBL/GenBank/DDBJ whole genome shotgun (WGS) entry which is preliminary data.</text>
</comment>
<feature type="compositionally biased region" description="Low complexity" evidence="1">
    <location>
        <begin position="327"/>
        <end position="350"/>
    </location>
</feature>
<feature type="compositionally biased region" description="Polar residues" evidence="1">
    <location>
        <begin position="243"/>
        <end position="259"/>
    </location>
</feature>